<keyword evidence="1" id="KW-0812">Transmembrane</keyword>
<dbReference type="AlphaFoldDB" id="R4V3I1"/>
<evidence type="ECO:0000313" key="2">
    <source>
        <dbReference type="EMBL" id="AGM32348.1"/>
    </source>
</evidence>
<keyword evidence="1" id="KW-1133">Transmembrane helix</keyword>
<name>R4V3I1_COPFO</name>
<reference evidence="2" key="1">
    <citation type="submission" date="2013-02" db="EMBL/GenBank/DDBJ databases">
        <title>Immune-Related transcriptome of Coptotermes formosanus Shiraki workers: the defense mechanism.</title>
        <authorList>
            <person name="Hussain A."/>
            <person name="Li Y.F."/>
            <person name="Cheng Y."/>
            <person name="Liu Y."/>
            <person name="Chen C.C."/>
            <person name="Wen S.Y."/>
        </authorList>
    </citation>
    <scope>NUCLEOTIDE SEQUENCE</scope>
</reference>
<dbReference type="EMBL" id="KC571849">
    <property type="protein sequence ID" value="AGM32348.1"/>
    <property type="molecule type" value="mRNA"/>
</dbReference>
<keyword evidence="1" id="KW-0472">Membrane</keyword>
<proteinExistence type="evidence at transcript level"/>
<sequence>MGDDLLSSISHFKSFKNMHFWFFGSWEKLRLLSVFVIVFFLLRILRQLELNSRVKKSLLMVKQLISAFGIQQVKRDLDLSQKHILEMLLVVFWYFRAQILHLS</sequence>
<evidence type="ECO:0000256" key="1">
    <source>
        <dbReference type="SAM" id="Phobius"/>
    </source>
</evidence>
<protein>
    <submittedName>
        <fullName evidence="2">Uncharacterized protein</fullName>
    </submittedName>
</protein>
<organism evidence="2">
    <name type="scientific">Coptotermes formosanus</name>
    <name type="common">Formosan subterranean termite</name>
    <dbReference type="NCBI Taxonomy" id="36987"/>
    <lineage>
        <taxon>Eukaryota</taxon>
        <taxon>Metazoa</taxon>
        <taxon>Ecdysozoa</taxon>
        <taxon>Arthropoda</taxon>
        <taxon>Hexapoda</taxon>
        <taxon>Insecta</taxon>
        <taxon>Pterygota</taxon>
        <taxon>Neoptera</taxon>
        <taxon>Polyneoptera</taxon>
        <taxon>Dictyoptera</taxon>
        <taxon>Blattodea</taxon>
        <taxon>Blattoidea</taxon>
        <taxon>Termitoidae</taxon>
        <taxon>Rhinotermitidae</taxon>
        <taxon>Coptotermes</taxon>
    </lineage>
</organism>
<feature type="transmembrane region" description="Helical" evidence="1">
    <location>
        <begin position="20"/>
        <end position="45"/>
    </location>
</feature>
<accession>R4V3I1</accession>